<evidence type="ECO:0000256" key="2">
    <source>
        <dbReference type="SAM" id="Phobius"/>
    </source>
</evidence>
<feature type="compositionally biased region" description="Polar residues" evidence="1">
    <location>
        <begin position="756"/>
        <end position="771"/>
    </location>
</feature>
<feature type="compositionally biased region" description="Polar residues" evidence="1">
    <location>
        <begin position="439"/>
        <end position="448"/>
    </location>
</feature>
<protein>
    <submittedName>
        <fullName evidence="3">Uncharacterized protein</fullName>
    </submittedName>
</protein>
<evidence type="ECO:0000313" key="4">
    <source>
        <dbReference type="Proteomes" id="UP001519460"/>
    </source>
</evidence>
<feature type="compositionally biased region" description="Polar residues" evidence="1">
    <location>
        <begin position="1416"/>
        <end position="1425"/>
    </location>
</feature>
<feature type="region of interest" description="Disordered" evidence="1">
    <location>
        <begin position="637"/>
        <end position="1275"/>
    </location>
</feature>
<feature type="compositionally biased region" description="Low complexity" evidence="1">
    <location>
        <begin position="1467"/>
        <end position="1477"/>
    </location>
</feature>
<feature type="compositionally biased region" description="Polar residues" evidence="1">
    <location>
        <begin position="1250"/>
        <end position="1262"/>
    </location>
</feature>
<feature type="transmembrane region" description="Helical" evidence="2">
    <location>
        <begin position="80"/>
        <end position="103"/>
    </location>
</feature>
<feature type="compositionally biased region" description="Polar residues" evidence="1">
    <location>
        <begin position="908"/>
        <end position="950"/>
    </location>
</feature>
<feature type="region of interest" description="Disordered" evidence="1">
    <location>
        <begin position="1405"/>
        <end position="1429"/>
    </location>
</feature>
<organism evidence="3 4">
    <name type="scientific">Batillaria attramentaria</name>
    <dbReference type="NCBI Taxonomy" id="370345"/>
    <lineage>
        <taxon>Eukaryota</taxon>
        <taxon>Metazoa</taxon>
        <taxon>Spiralia</taxon>
        <taxon>Lophotrochozoa</taxon>
        <taxon>Mollusca</taxon>
        <taxon>Gastropoda</taxon>
        <taxon>Caenogastropoda</taxon>
        <taxon>Sorbeoconcha</taxon>
        <taxon>Cerithioidea</taxon>
        <taxon>Batillariidae</taxon>
        <taxon>Batillaria</taxon>
    </lineage>
</organism>
<feature type="compositionally biased region" description="Low complexity" evidence="1">
    <location>
        <begin position="704"/>
        <end position="714"/>
    </location>
</feature>
<evidence type="ECO:0000256" key="1">
    <source>
        <dbReference type="SAM" id="MobiDB-lite"/>
    </source>
</evidence>
<evidence type="ECO:0000313" key="3">
    <source>
        <dbReference type="EMBL" id="KAK7481573.1"/>
    </source>
</evidence>
<reference evidence="3 4" key="1">
    <citation type="journal article" date="2023" name="Sci. Data">
        <title>Genome assembly of the Korean intertidal mud-creeper Batillaria attramentaria.</title>
        <authorList>
            <person name="Patra A.K."/>
            <person name="Ho P.T."/>
            <person name="Jun S."/>
            <person name="Lee S.J."/>
            <person name="Kim Y."/>
            <person name="Won Y.J."/>
        </authorList>
    </citation>
    <scope>NUCLEOTIDE SEQUENCE [LARGE SCALE GENOMIC DNA]</scope>
    <source>
        <strain evidence="3">Wonlab-2016</strain>
    </source>
</reference>
<dbReference type="InterPro" id="IPR027197">
    <property type="entry name" value="SLC43A3"/>
</dbReference>
<keyword evidence="2" id="KW-1133">Transmembrane helix</keyword>
<keyword evidence="2" id="KW-0472">Membrane</keyword>
<feature type="compositionally biased region" description="Pro residues" evidence="1">
    <location>
        <begin position="1010"/>
        <end position="1026"/>
    </location>
</feature>
<feature type="compositionally biased region" description="Low complexity" evidence="1">
    <location>
        <begin position="1161"/>
        <end position="1178"/>
    </location>
</feature>
<accession>A0ABD0K3X6</accession>
<feature type="region of interest" description="Disordered" evidence="1">
    <location>
        <begin position="412"/>
        <end position="482"/>
    </location>
</feature>
<name>A0ABD0K3X6_9CAEN</name>
<dbReference type="EMBL" id="JACVVK020000260">
    <property type="protein sequence ID" value="KAK7481573.1"/>
    <property type="molecule type" value="Genomic_DNA"/>
</dbReference>
<feature type="compositionally biased region" description="Low complexity" evidence="1">
    <location>
        <begin position="452"/>
        <end position="469"/>
    </location>
</feature>
<dbReference type="Proteomes" id="UP001519460">
    <property type="component" value="Unassembled WGS sequence"/>
</dbReference>
<feature type="compositionally biased region" description="Polar residues" evidence="1">
    <location>
        <begin position="1128"/>
        <end position="1160"/>
    </location>
</feature>
<proteinExistence type="predicted"/>
<feature type="compositionally biased region" description="Low complexity" evidence="1">
    <location>
        <begin position="1499"/>
        <end position="1520"/>
    </location>
</feature>
<feature type="compositionally biased region" description="Polar residues" evidence="1">
    <location>
        <begin position="1000"/>
        <end position="1009"/>
    </location>
</feature>
<feature type="compositionally biased region" description="Polar residues" evidence="1">
    <location>
        <begin position="412"/>
        <end position="432"/>
    </location>
</feature>
<keyword evidence="4" id="KW-1185">Reference proteome</keyword>
<sequence>MFCNLRSPDATSREGRLLGPGVAPLSVGSGLCCLLSVLVLSHDPRVLYVTFLVQAAFRSTLYSLAASFLAVTFPGELFGVLYGTMVICGGVVGCLQYALYLWAEASLDSILHVSHPLTFVHPLHVLWLCRRAPSNQDPPQRPPVNGDHLDRLEGTDLQQKLLDQPKTLYGVSPERSLPCDVSCIGWCPRAVVSASVVPLDNFTETLSWSFAGLHHARKERGVPFDKLLEARREVREIYFTQRDSPDPGKPGQVRDQQNEMPTLHRFDAAGQAPCKICSPESSDSQCYPNDPMTPPDGVQINSAICSEIENNHKEYHNKLCEKYPKPNGYYYECTAPGSGNTFSCRSSCGPPLEDVGKGLNLDLLNGQNNLFNKQRSGGLFDFASFNNDKSRGTNLGDFASLGNFNLFNRQGAQTGAGTSNSNLQTQGKTSNFLGGLRSGKNNQQTGTGATRAGNSGKASASTSKKSSYNGGSGHFDTNKASHNAASKDFNKNFDLIGDKPVSSQKAFDTSFDAFNNNFNNGFNDFFNRNKASGIGTGSGSKSLASRSGSVGLGSSAFQQNSNAALKNSAFGSNAQAGQRSESTNNADLDRGIDESLRAGADLGGASVDDIVANIQDAAYNYGDEKSLQDSVNDKIEDLTSSKPTLPGKPQRGPTAAASAANEDSGPEDGMGDSYDATSPPSDSYDLPSSNEDPGNPYSDPPNPNSYVPSPVGPSADSENPLRPNSDPASPVDPYGNPENPVEPNGDARNPIDPYSNPASSVDPNSNPTNPARPNGGAGDPVDPYNDPEKPVGLSSESAGPVGYSGASIPDPHALVDYQESPDYPGVGDTPPETPGVGRSQDPSGVYSPGEKDLPPPPVDGINMANMADPDAATDQYSDGDLSATGRDTTPPDAGEAPGKESAPENPASFPSNQGLFSQQNPPQGSSNAFPNFPSPNTLPNSASSSGTQPGASPPATAIPDEPPAEVQTIPDESLPSVSGQGGPQPSQPYPTGPSDEQPYANAQPSSGAQNPPPSSQQYPDPAPLPQPGDGYGDGPPPAGYPGDADVPSPGNYPGDAPPTGPSENPAGPVAYGQADPNPSQDSVGDRVPVVDGGADYSGNPDLPKSYDGPSPGQNPGNPDYVPSYPDDANSQGGYDPQSSQSPAVGQDTQDIPAQNEYLDQSGSPPSSSAAGPTASEGPSPYPGNGDETSQQKPVVTVIDDGSRDPTAKGSSSQGPPPGIFDIPGKTSPTSTNSNARGGSNSPSIRLPSEAFQNPFQNPSSPLGNRRDQFGNSNPAYVGTSLFSEGFIDSPGGVSPSLAGVPKGPDPVDEGAYQIFPGFQQFEKTAGSGIIFGQPSGGSRRGAGSGIGQVDFGTRNAGLNRGGAANGGFFNSPSTQAAGGVFSQNFLANPGRTNFITPRRSRGFEGIPPPTFAQGFGSPTPQTDFTQGLPGSRAPNVAVSPAFSAATPSRSATAGGFKGFGSDDGQFGFPGSFGSFNDQNFDKNGFDNSEFTDDLFNGKGSTSEDSETTSSSSSGNSSAPA</sequence>
<feature type="transmembrane region" description="Helical" evidence="2">
    <location>
        <begin position="21"/>
        <end position="40"/>
    </location>
</feature>
<gene>
    <name evidence="3" type="ORF">BaRGS_00027222</name>
</gene>
<dbReference type="PANTHER" id="PTHR20765">
    <property type="entry name" value="SOLUTE CARRIER FAMILY 43 MEMBER 3-RELATED"/>
    <property type="match status" value="1"/>
</dbReference>
<feature type="compositionally biased region" description="Polar residues" evidence="1">
    <location>
        <begin position="1226"/>
        <end position="1243"/>
    </location>
</feature>
<feature type="transmembrane region" description="Helical" evidence="2">
    <location>
        <begin position="46"/>
        <end position="73"/>
    </location>
</feature>
<comment type="caution">
    <text evidence="3">The sequence shown here is derived from an EMBL/GenBank/DDBJ whole genome shotgun (WGS) entry which is preliminary data.</text>
</comment>
<dbReference type="PANTHER" id="PTHR20765:SF1">
    <property type="entry name" value="EQUILIBRATIVE NUCLEOBASE TRANSPORTER 1"/>
    <property type="match status" value="1"/>
</dbReference>
<feature type="region of interest" description="Disordered" evidence="1">
    <location>
        <begin position="1467"/>
        <end position="1520"/>
    </location>
</feature>
<keyword evidence="2" id="KW-0812">Transmembrane</keyword>
<feature type="compositionally biased region" description="Low complexity" evidence="1">
    <location>
        <begin position="678"/>
        <end position="697"/>
    </location>
</feature>